<evidence type="ECO:0000256" key="2">
    <source>
        <dbReference type="ARBA" id="ARBA00023172"/>
    </source>
</evidence>
<dbReference type="InterPro" id="IPR050090">
    <property type="entry name" value="Tyrosine_recombinase_XerCD"/>
</dbReference>
<gene>
    <name evidence="4" type="ORF">IMSAGC001_00193</name>
</gene>
<dbReference type="InterPro" id="IPR013762">
    <property type="entry name" value="Integrase-like_cat_sf"/>
</dbReference>
<dbReference type="GO" id="GO:0006310">
    <property type="term" value="P:DNA recombination"/>
    <property type="evidence" value="ECO:0007669"/>
    <property type="project" value="UniProtKB-KW"/>
</dbReference>
<dbReference type="EMBL" id="BLLS01000002">
    <property type="protein sequence ID" value="GFH84798.1"/>
    <property type="molecule type" value="Genomic_DNA"/>
</dbReference>
<dbReference type="PANTHER" id="PTHR30349:SF64">
    <property type="entry name" value="PROPHAGE INTEGRASE INTD-RELATED"/>
    <property type="match status" value="1"/>
</dbReference>
<evidence type="ECO:0000259" key="3">
    <source>
        <dbReference type="Pfam" id="PF13102"/>
    </source>
</evidence>
<dbReference type="Gene3D" id="1.10.443.10">
    <property type="entry name" value="Intergrase catalytic core"/>
    <property type="match status" value="1"/>
</dbReference>
<dbReference type="RefSeq" id="WP_172503495.1">
    <property type="nucleotide sequence ID" value="NZ_BLLS01000002.1"/>
</dbReference>
<keyword evidence="2" id="KW-0233">DNA recombination</keyword>
<dbReference type="SUPFAM" id="SSF56349">
    <property type="entry name" value="DNA breaking-rejoining enzymes"/>
    <property type="match status" value="1"/>
</dbReference>
<proteinExistence type="predicted"/>
<organism evidence="4 5">
    <name type="scientific">Bacteroides acidifaciens</name>
    <dbReference type="NCBI Taxonomy" id="85831"/>
    <lineage>
        <taxon>Bacteria</taxon>
        <taxon>Pseudomonadati</taxon>
        <taxon>Bacteroidota</taxon>
        <taxon>Bacteroidia</taxon>
        <taxon>Bacteroidales</taxon>
        <taxon>Bacteroidaceae</taxon>
        <taxon>Bacteroides</taxon>
    </lineage>
</organism>
<dbReference type="Pfam" id="PF13102">
    <property type="entry name" value="Phage_int_SAM_5"/>
    <property type="match status" value="1"/>
</dbReference>
<dbReference type="AlphaFoldDB" id="A0A7I9ZXF5"/>
<evidence type="ECO:0000256" key="1">
    <source>
        <dbReference type="ARBA" id="ARBA00023125"/>
    </source>
</evidence>
<evidence type="ECO:0000313" key="4">
    <source>
        <dbReference type="EMBL" id="GFH84798.1"/>
    </source>
</evidence>
<evidence type="ECO:0000313" key="5">
    <source>
        <dbReference type="Proteomes" id="UP000491181"/>
    </source>
</evidence>
<name>A0A7I9ZXF5_9BACE</name>
<reference evidence="4 5" key="1">
    <citation type="journal article" date="2020" name="Microbiome">
        <title>Single-cell genomics of uncultured bacteria reveals dietary fiber responders in the mouse gut microbiota.</title>
        <authorList>
            <person name="Chijiiwa R."/>
            <person name="Hosokawa M."/>
            <person name="Kogawa M."/>
            <person name="Nishikawa Y."/>
            <person name="Ide K."/>
            <person name="Sakanashi C."/>
            <person name="Takahashi K."/>
            <person name="Takeyama H."/>
        </authorList>
    </citation>
    <scope>NUCLEOTIDE SEQUENCE [LARGE SCALE GENOMIC DNA]</scope>
    <source>
        <strain evidence="4">IMSAGC_001</strain>
    </source>
</reference>
<dbReference type="InterPro" id="IPR025269">
    <property type="entry name" value="SAM-like_dom"/>
</dbReference>
<dbReference type="InterPro" id="IPR010998">
    <property type="entry name" value="Integrase_recombinase_N"/>
</dbReference>
<sequence length="494" mass="57661">MATFKACVQKERKDGFYPVYIRVTHHRGTQFIKTDKMVTKKELSRAKEIEDPYVLQYCTGQIVEYNERLNRKNIEHWTVKEVVDFLLNGNDDICFSDYARVHIDRMIDRGQERNAKNYKLALQHLERFVGTSRMMFGQLTSTQVNKWIKSLEQTHRAKEMYPICIRQIFKAAMLEYNDYDNGIIRIKTNPWVKVEIPSADRAEKLAITPEACREFFSFPLPESKMKYPQTEFGRDIAMMVLCLAGINTVDLYSLRKQDYRNGIIHYQRAKTKKFRADGAYMEMRVPAIIQPLFEKYMNTSKDDGRLFNFYQRMTTSDSFCANVNSGIKQLCKAMGMPKEEWYSVYTFRHTWGTVAQNDVRASISDVAFGMNHSNGHNVTRGYIKIDYSPAWELNEKVIDFIFFSGKASVREQKQEDAHFRLSYRYMVNAAAYHNGHKVAELTDVGFNNVDEVIARLAAMLPEDIPCRSMVMFKIVNLDKDQTVVYQRQKGKGFN</sequence>
<dbReference type="GO" id="GO:0015074">
    <property type="term" value="P:DNA integration"/>
    <property type="evidence" value="ECO:0007669"/>
    <property type="project" value="InterPro"/>
</dbReference>
<accession>A0A7I9ZXF5</accession>
<protein>
    <recommendedName>
        <fullName evidence="3">Phage integrase SAM-like domain-containing protein</fullName>
    </recommendedName>
</protein>
<comment type="caution">
    <text evidence="4">The sequence shown here is derived from an EMBL/GenBank/DDBJ whole genome shotgun (WGS) entry which is preliminary data.</text>
</comment>
<dbReference type="Proteomes" id="UP000491181">
    <property type="component" value="Unassembled WGS sequence"/>
</dbReference>
<dbReference type="InterPro" id="IPR011010">
    <property type="entry name" value="DNA_brk_join_enz"/>
</dbReference>
<dbReference type="Gene3D" id="1.10.150.130">
    <property type="match status" value="1"/>
</dbReference>
<dbReference type="GO" id="GO:0003677">
    <property type="term" value="F:DNA binding"/>
    <property type="evidence" value="ECO:0007669"/>
    <property type="project" value="UniProtKB-KW"/>
</dbReference>
<feature type="domain" description="Phage integrase SAM-like" evidence="3">
    <location>
        <begin position="95"/>
        <end position="173"/>
    </location>
</feature>
<keyword evidence="1" id="KW-0238">DNA-binding</keyword>
<dbReference type="PANTHER" id="PTHR30349">
    <property type="entry name" value="PHAGE INTEGRASE-RELATED"/>
    <property type="match status" value="1"/>
</dbReference>